<gene>
    <name evidence="1" type="ORF">DARMORV10_A09P20760.1</name>
</gene>
<evidence type="ECO:0000313" key="1">
    <source>
        <dbReference type="EMBL" id="CAF2041393.1"/>
    </source>
</evidence>
<proteinExistence type="predicted"/>
<dbReference type="EMBL" id="HG994363">
    <property type="protein sequence ID" value="CAF2041393.1"/>
    <property type="molecule type" value="Genomic_DNA"/>
</dbReference>
<organism evidence="1">
    <name type="scientific">Brassica napus</name>
    <name type="common">Rape</name>
    <dbReference type="NCBI Taxonomy" id="3708"/>
    <lineage>
        <taxon>Eukaryota</taxon>
        <taxon>Viridiplantae</taxon>
        <taxon>Streptophyta</taxon>
        <taxon>Embryophyta</taxon>
        <taxon>Tracheophyta</taxon>
        <taxon>Spermatophyta</taxon>
        <taxon>Magnoliopsida</taxon>
        <taxon>eudicotyledons</taxon>
        <taxon>Gunneridae</taxon>
        <taxon>Pentapetalae</taxon>
        <taxon>rosids</taxon>
        <taxon>malvids</taxon>
        <taxon>Brassicales</taxon>
        <taxon>Brassicaceae</taxon>
        <taxon>Brassiceae</taxon>
        <taxon>Brassica</taxon>
    </lineage>
</organism>
<accession>A0A816NX98</accession>
<sequence>MAYKSWIQSLGSDGCTMEQLRRLSSSQENLQAP</sequence>
<dbReference type="AlphaFoldDB" id="A0A816NX98"/>
<dbReference type="Proteomes" id="UP001295469">
    <property type="component" value="Chromosome A09"/>
</dbReference>
<name>A0A816NX98_BRANA</name>
<reference evidence="1" key="1">
    <citation type="submission" date="2021-01" db="EMBL/GenBank/DDBJ databases">
        <authorList>
            <consortium name="Genoscope - CEA"/>
            <person name="William W."/>
        </authorList>
    </citation>
    <scope>NUCLEOTIDE SEQUENCE</scope>
</reference>
<protein>
    <submittedName>
        <fullName evidence="1">(rape) hypothetical protein</fullName>
    </submittedName>
</protein>